<dbReference type="InterPro" id="IPR016032">
    <property type="entry name" value="Sig_transdc_resp-reg_C-effctor"/>
</dbReference>
<comment type="similarity">
    <text evidence="1">Belongs to the AfsR/DnrI/RedD regulatory family.</text>
</comment>
<dbReference type="SMART" id="SM00240">
    <property type="entry name" value="FHA"/>
    <property type="match status" value="1"/>
</dbReference>
<dbReference type="InterPro" id="IPR000253">
    <property type="entry name" value="FHA_dom"/>
</dbReference>
<dbReference type="PROSITE" id="PS50006">
    <property type="entry name" value="FHA_DOMAIN"/>
    <property type="match status" value="1"/>
</dbReference>
<dbReference type="InterPro" id="IPR001867">
    <property type="entry name" value="OmpR/PhoB-type_DNA-bd"/>
</dbReference>
<gene>
    <name evidence="9" type="ORF">R3Q59_12885</name>
</gene>
<keyword evidence="3" id="KW-0805">Transcription regulation</keyword>
<evidence type="ECO:0000256" key="3">
    <source>
        <dbReference type="ARBA" id="ARBA00023015"/>
    </source>
</evidence>
<keyword evidence="2" id="KW-0597">Phosphoprotein</keyword>
<evidence type="ECO:0000313" key="9">
    <source>
        <dbReference type="EMBL" id="MDV6281406.1"/>
    </source>
</evidence>
<keyword evidence="10" id="KW-1185">Reference proteome</keyword>
<feature type="domain" description="FHA" evidence="7">
    <location>
        <begin position="283"/>
        <end position="332"/>
    </location>
</feature>
<dbReference type="InterPro" id="IPR011990">
    <property type="entry name" value="TPR-like_helical_dom_sf"/>
</dbReference>
<dbReference type="SUPFAM" id="SSF49879">
    <property type="entry name" value="SMAD/FHA domain"/>
    <property type="match status" value="1"/>
</dbReference>
<dbReference type="PANTHER" id="PTHR35807:SF1">
    <property type="entry name" value="TRANSCRIPTIONAL REGULATOR REDD"/>
    <property type="match status" value="1"/>
</dbReference>
<dbReference type="InterPro" id="IPR051677">
    <property type="entry name" value="AfsR-DnrI-RedD_regulator"/>
</dbReference>
<dbReference type="EMBL" id="JAWLKA010000006">
    <property type="protein sequence ID" value="MDV6281406.1"/>
    <property type="molecule type" value="Genomic_DNA"/>
</dbReference>
<protein>
    <submittedName>
        <fullName evidence="9">BTAD domain-containing putative transcriptional regulator</fullName>
    </submittedName>
</protein>
<evidence type="ECO:0000256" key="1">
    <source>
        <dbReference type="ARBA" id="ARBA00005820"/>
    </source>
</evidence>
<evidence type="ECO:0000256" key="4">
    <source>
        <dbReference type="ARBA" id="ARBA00023125"/>
    </source>
</evidence>
<dbReference type="CDD" id="cd15831">
    <property type="entry name" value="BTAD"/>
    <property type="match status" value="1"/>
</dbReference>
<sequence length="376" mass="40795">MTIDGTPQTLGGSRQRAVLAMLLINRNRALSADTIAAAAWDDRPPADTRGNIQVLISHLRKLLKTAQLDAREIIVTTPPGYRLCTSEPQCDVDRFHARKRQAFDAAAGRRFAEASTHFSHALQEWRGEVLDDLHGLRFADTFATGLEEEKIVTLTARAESELACGRTAAVISDLTPLVASNPLREPLWAQLIAALYLAGRQSDALDACRRLRSTLADELGIDPSAPLQELEARILRQESLEVQRQASATAAVAMTIIDAHPRAARAQLRDATGRVFTIDEGALRIGRMDDNDLTLADGKASRHHALVVDTGASYLIRDLKSANGTYVAGVRVFNSAPLSDGDVIRIGDNEFTFERLREAGGIATQSGNSRRSGSGD</sequence>
<dbReference type="SMART" id="SM01043">
    <property type="entry name" value="BTAD"/>
    <property type="match status" value="1"/>
</dbReference>
<evidence type="ECO:0000256" key="6">
    <source>
        <dbReference type="PROSITE-ProRule" id="PRU01091"/>
    </source>
</evidence>
<proteinExistence type="inferred from homology"/>
<feature type="domain" description="OmpR/PhoB-type" evidence="8">
    <location>
        <begin position="1"/>
        <end position="85"/>
    </location>
</feature>
<dbReference type="Proteomes" id="UP001185737">
    <property type="component" value="Unassembled WGS sequence"/>
</dbReference>
<dbReference type="Gene3D" id="1.10.10.10">
    <property type="entry name" value="Winged helix-like DNA-binding domain superfamily/Winged helix DNA-binding domain"/>
    <property type="match status" value="1"/>
</dbReference>
<name>A0ABU4CCX8_RHOJO</name>
<dbReference type="InterPro" id="IPR036388">
    <property type="entry name" value="WH-like_DNA-bd_sf"/>
</dbReference>
<dbReference type="CDD" id="cd00060">
    <property type="entry name" value="FHA"/>
    <property type="match status" value="1"/>
</dbReference>
<dbReference type="SUPFAM" id="SSF46894">
    <property type="entry name" value="C-terminal effector domain of the bipartite response regulators"/>
    <property type="match status" value="1"/>
</dbReference>
<dbReference type="Pfam" id="PF00498">
    <property type="entry name" value="FHA"/>
    <property type="match status" value="1"/>
</dbReference>
<evidence type="ECO:0000256" key="2">
    <source>
        <dbReference type="ARBA" id="ARBA00022553"/>
    </source>
</evidence>
<dbReference type="Gene3D" id="2.60.200.20">
    <property type="match status" value="1"/>
</dbReference>
<keyword evidence="4 6" id="KW-0238">DNA-binding</keyword>
<comment type="caution">
    <text evidence="9">The sequence shown here is derived from an EMBL/GenBank/DDBJ whole genome shotgun (WGS) entry which is preliminary data.</text>
</comment>
<feature type="DNA-binding region" description="OmpR/PhoB-type" evidence="6">
    <location>
        <begin position="1"/>
        <end position="85"/>
    </location>
</feature>
<accession>A0ABU4CCX8</accession>
<dbReference type="PROSITE" id="PS51755">
    <property type="entry name" value="OMPR_PHOB"/>
    <property type="match status" value="1"/>
</dbReference>
<evidence type="ECO:0000313" key="10">
    <source>
        <dbReference type="Proteomes" id="UP001185737"/>
    </source>
</evidence>
<dbReference type="Gene3D" id="1.25.40.10">
    <property type="entry name" value="Tetratricopeptide repeat domain"/>
    <property type="match status" value="1"/>
</dbReference>
<dbReference type="InterPro" id="IPR005158">
    <property type="entry name" value="BTAD"/>
</dbReference>
<dbReference type="SUPFAM" id="SSF48452">
    <property type="entry name" value="TPR-like"/>
    <property type="match status" value="1"/>
</dbReference>
<dbReference type="PANTHER" id="PTHR35807">
    <property type="entry name" value="TRANSCRIPTIONAL REGULATOR REDD-RELATED"/>
    <property type="match status" value="1"/>
</dbReference>
<dbReference type="Pfam" id="PF00486">
    <property type="entry name" value="Trans_reg_C"/>
    <property type="match status" value="1"/>
</dbReference>
<dbReference type="InterPro" id="IPR008984">
    <property type="entry name" value="SMAD_FHA_dom_sf"/>
</dbReference>
<keyword evidence="5" id="KW-0804">Transcription</keyword>
<evidence type="ECO:0000259" key="7">
    <source>
        <dbReference type="PROSITE" id="PS50006"/>
    </source>
</evidence>
<dbReference type="SMART" id="SM00862">
    <property type="entry name" value="Trans_reg_C"/>
    <property type="match status" value="1"/>
</dbReference>
<organism evidence="9 10">
    <name type="scientific">Rhodococcus jostii</name>
    <dbReference type="NCBI Taxonomy" id="132919"/>
    <lineage>
        <taxon>Bacteria</taxon>
        <taxon>Bacillati</taxon>
        <taxon>Actinomycetota</taxon>
        <taxon>Actinomycetes</taxon>
        <taxon>Mycobacteriales</taxon>
        <taxon>Nocardiaceae</taxon>
        <taxon>Rhodococcus</taxon>
    </lineage>
</organism>
<dbReference type="Pfam" id="PF03704">
    <property type="entry name" value="BTAD"/>
    <property type="match status" value="1"/>
</dbReference>
<reference evidence="9 10" key="1">
    <citation type="submission" date="2023-10" db="EMBL/GenBank/DDBJ databases">
        <title>Development of a sustainable strategy for remediation of hydrocarbon-contaminated territories based on the waste exchange concept.</title>
        <authorList>
            <person name="Krivoruchko A."/>
        </authorList>
    </citation>
    <scope>NUCLEOTIDE SEQUENCE [LARGE SCALE GENOMIC DNA]</scope>
    <source>
        <strain evidence="9 10">IEGM 60</strain>
    </source>
</reference>
<evidence type="ECO:0000256" key="5">
    <source>
        <dbReference type="ARBA" id="ARBA00023163"/>
    </source>
</evidence>
<evidence type="ECO:0000259" key="8">
    <source>
        <dbReference type="PROSITE" id="PS51755"/>
    </source>
</evidence>